<reference evidence="8 9" key="1">
    <citation type="submission" date="2014-06" db="EMBL/GenBank/DDBJ databases">
        <title>Draft genome sequence of iron oxidizing acidophile Leptospirillum ferriphilum DSM14647.</title>
        <authorList>
            <person name="Cardenas J.P."/>
            <person name="Lazcano M."/>
            <person name="Ossandon F.J."/>
            <person name="Corbett M."/>
            <person name="Holmes D.S."/>
            <person name="Watkin E."/>
        </authorList>
    </citation>
    <scope>NUCLEOTIDE SEQUENCE [LARGE SCALE GENOMIC DNA]</scope>
    <source>
        <strain evidence="8 9">DSM 14647</strain>
    </source>
</reference>
<dbReference type="AlphaFoldDB" id="A0A094X732"/>
<evidence type="ECO:0000259" key="6">
    <source>
        <dbReference type="Pfam" id="PF04542"/>
    </source>
</evidence>
<comment type="caution">
    <text evidence="8">The sequence shown here is derived from an EMBL/GenBank/DDBJ whole genome shotgun (WGS) entry which is preliminary data.</text>
</comment>
<dbReference type="Gene3D" id="1.10.10.10">
    <property type="entry name" value="Winged helix-like DNA-binding domain superfamily/Winged helix DNA-binding domain"/>
    <property type="match status" value="1"/>
</dbReference>
<accession>A0A094X732</accession>
<dbReference type="SUPFAM" id="SSF88946">
    <property type="entry name" value="Sigma2 domain of RNA polymerase sigma factors"/>
    <property type="match status" value="1"/>
</dbReference>
<dbReference type="EMBL" id="JPGK01000003">
    <property type="protein sequence ID" value="KGA94359.1"/>
    <property type="molecule type" value="Genomic_DNA"/>
</dbReference>
<dbReference type="InterPro" id="IPR007627">
    <property type="entry name" value="RNA_pol_sigma70_r2"/>
</dbReference>
<feature type="domain" description="RNA polymerase sigma factor 70 region 4 type 2" evidence="7">
    <location>
        <begin position="120"/>
        <end position="172"/>
    </location>
</feature>
<dbReference type="GO" id="GO:0003677">
    <property type="term" value="F:DNA binding"/>
    <property type="evidence" value="ECO:0007669"/>
    <property type="project" value="UniProtKB-KW"/>
</dbReference>
<evidence type="ECO:0000256" key="4">
    <source>
        <dbReference type="ARBA" id="ARBA00023125"/>
    </source>
</evidence>
<feature type="domain" description="RNA polymerase sigma-70 region 2" evidence="6">
    <location>
        <begin position="13"/>
        <end position="77"/>
    </location>
</feature>
<keyword evidence="2" id="KW-0805">Transcription regulation</keyword>
<dbReference type="Gene3D" id="1.10.1740.10">
    <property type="match status" value="1"/>
</dbReference>
<dbReference type="InterPro" id="IPR014289">
    <property type="entry name" value="RNA_pol_sigma-24-rel"/>
</dbReference>
<dbReference type="Proteomes" id="UP000029452">
    <property type="component" value="Unassembled WGS sequence"/>
</dbReference>
<dbReference type="InterPro" id="IPR013324">
    <property type="entry name" value="RNA_pol_sigma_r3/r4-like"/>
</dbReference>
<evidence type="ECO:0000256" key="5">
    <source>
        <dbReference type="ARBA" id="ARBA00023163"/>
    </source>
</evidence>
<evidence type="ECO:0000256" key="2">
    <source>
        <dbReference type="ARBA" id="ARBA00023015"/>
    </source>
</evidence>
<dbReference type="InterPro" id="IPR036388">
    <property type="entry name" value="WH-like_DNA-bd_sf"/>
</dbReference>
<dbReference type="PANTHER" id="PTHR43133">
    <property type="entry name" value="RNA POLYMERASE ECF-TYPE SIGMA FACTO"/>
    <property type="match status" value="1"/>
</dbReference>
<gene>
    <name evidence="8" type="ORF">LptCag_1122</name>
</gene>
<dbReference type="Pfam" id="PF04542">
    <property type="entry name" value="Sigma70_r2"/>
    <property type="match status" value="1"/>
</dbReference>
<dbReference type="SUPFAM" id="SSF88659">
    <property type="entry name" value="Sigma3 and sigma4 domains of RNA polymerase sigma factors"/>
    <property type="match status" value="1"/>
</dbReference>
<dbReference type="NCBIfam" id="TIGR02937">
    <property type="entry name" value="sigma70-ECF"/>
    <property type="match status" value="1"/>
</dbReference>
<dbReference type="GO" id="GO:0016987">
    <property type="term" value="F:sigma factor activity"/>
    <property type="evidence" value="ECO:0007669"/>
    <property type="project" value="UniProtKB-KW"/>
</dbReference>
<proteinExistence type="inferred from homology"/>
<evidence type="ECO:0000313" key="8">
    <source>
        <dbReference type="EMBL" id="KGA94359.1"/>
    </source>
</evidence>
<keyword evidence="3" id="KW-0731">Sigma factor</keyword>
<dbReference type="PATRIC" id="fig|178606.4.peg.933"/>
<dbReference type="RefSeq" id="WP_036081578.1">
    <property type="nucleotide sequence ID" value="NZ_JPGK01000003.1"/>
</dbReference>
<evidence type="ECO:0000259" key="7">
    <source>
        <dbReference type="Pfam" id="PF08281"/>
    </source>
</evidence>
<dbReference type="PANTHER" id="PTHR43133:SF8">
    <property type="entry name" value="RNA POLYMERASE SIGMA FACTOR HI_1459-RELATED"/>
    <property type="match status" value="1"/>
</dbReference>
<dbReference type="InterPro" id="IPR013249">
    <property type="entry name" value="RNA_pol_sigma70_r4_t2"/>
</dbReference>
<dbReference type="GO" id="GO:0006352">
    <property type="term" value="P:DNA-templated transcription initiation"/>
    <property type="evidence" value="ECO:0007669"/>
    <property type="project" value="InterPro"/>
</dbReference>
<evidence type="ECO:0000313" key="9">
    <source>
        <dbReference type="Proteomes" id="UP000029452"/>
    </source>
</evidence>
<dbReference type="InterPro" id="IPR013325">
    <property type="entry name" value="RNA_pol_sigma_r2"/>
</dbReference>
<dbReference type="InterPro" id="IPR039425">
    <property type="entry name" value="RNA_pol_sigma-70-like"/>
</dbReference>
<organism evidence="8 9">
    <name type="scientific">Leptospirillum ferriphilum</name>
    <dbReference type="NCBI Taxonomy" id="178606"/>
    <lineage>
        <taxon>Bacteria</taxon>
        <taxon>Pseudomonadati</taxon>
        <taxon>Nitrospirota</taxon>
        <taxon>Nitrospiria</taxon>
        <taxon>Nitrospirales</taxon>
        <taxon>Nitrospiraceae</taxon>
        <taxon>Leptospirillum</taxon>
    </lineage>
</organism>
<keyword evidence="4" id="KW-0238">DNA-binding</keyword>
<evidence type="ECO:0000256" key="3">
    <source>
        <dbReference type="ARBA" id="ARBA00023082"/>
    </source>
</evidence>
<comment type="similarity">
    <text evidence="1">Belongs to the sigma-70 factor family. ECF subfamily.</text>
</comment>
<sequence>MKASLDPERWLGEYGDDLYRYALFALGRESDAEDAVQDTFLAAIKALETYSGKSSEKTWLFGILKHKIVDRMRQESRYRPLETTGLEEEFDAFLANGKWLHPPSDWGQPEKALENRQFHLAFSRCLKTLPPGLLRVFVLKVLEDLPMEEICRELEISPVNAGVRMHRARLSLRRCLEIHWFEKERSGRDKNRS</sequence>
<dbReference type="Pfam" id="PF08281">
    <property type="entry name" value="Sigma70_r4_2"/>
    <property type="match status" value="1"/>
</dbReference>
<keyword evidence="5" id="KW-0804">Transcription</keyword>
<protein>
    <submittedName>
        <fullName evidence="8">RNA polymerase sigma-70 factor</fullName>
    </submittedName>
</protein>
<evidence type="ECO:0000256" key="1">
    <source>
        <dbReference type="ARBA" id="ARBA00010641"/>
    </source>
</evidence>
<dbReference type="NCBIfam" id="TIGR02943">
    <property type="entry name" value="Sig70_famx1"/>
    <property type="match status" value="1"/>
</dbReference>
<dbReference type="InterPro" id="IPR014284">
    <property type="entry name" value="RNA_pol_sigma-70_dom"/>
</dbReference>
<name>A0A094X732_9BACT</name>